<dbReference type="PANTHER" id="PTHR33170">
    <property type="entry name" value="DUF4283 DOMAIN-CONTAINING PROTEIN-RELATED"/>
    <property type="match status" value="1"/>
</dbReference>
<dbReference type="GO" id="GO:0003676">
    <property type="term" value="F:nucleic acid binding"/>
    <property type="evidence" value="ECO:0007669"/>
    <property type="project" value="InterPro"/>
</dbReference>
<feature type="compositionally biased region" description="Basic and acidic residues" evidence="1">
    <location>
        <begin position="226"/>
        <end position="235"/>
    </location>
</feature>
<proteinExistence type="predicted"/>
<reference evidence="2" key="1">
    <citation type="submission" date="2023-07" db="EMBL/GenBank/DDBJ databases">
        <title>A chromosome-level genome assembly of Lolium multiflorum.</title>
        <authorList>
            <person name="Chen Y."/>
            <person name="Copetti D."/>
            <person name="Kolliker R."/>
            <person name="Studer B."/>
        </authorList>
    </citation>
    <scope>NUCLEOTIDE SEQUENCE</scope>
    <source>
        <strain evidence="2">02402/16</strain>
        <tissue evidence="2">Leaf</tissue>
    </source>
</reference>
<protein>
    <recommendedName>
        <fullName evidence="4">CCHC-type domain-containing protein</fullName>
    </recommendedName>
</protein>
<dbReference type="Gene3D" id="4.10.60.10">
    <property type="entry name" value="Zinc finger, CCHC-type"/>
    <property type="match status" value="1"/>
</dbReference>
<evidence type="ECO:0000313" key="3">
    <source>
        <dbReference type="Proteomes" id="UP001231189"/>
    </source>
</evidence>
<dbReference type="SUPFAM" id="SSF57756">
    <property type="entry name" value="Retrovirus zinc finger-like domains"/>
    <property type="match status" value="1"/>
</dbReference>
<keyword evidence="3" id="KW-1185">Reference proteome</keyword>
<dbReference type="PANTHER" id="PTHR33170:SF2">
    <property type="entry name" value="OS12G0531500 PROTEIN"/>
    <property type="match status" value="1"/>
</dbReference>
<accession>A0AAD8QGJ9</accession>
<gene>
    <name evidence="2" type="ORF">QYE76_008130</name>
</gene>
<evidence type="ECO:0008006" key="4">
    <source>
        <dbReference type="Google" id="ProtNLM"/>
    </source>
</evidence>
<dbReference type="EMBL" id="JAUUTY010000284">
    <property type="protein sequence ID" value="KAK1602281.1"/>
    <property type="molecule type" value="Genomic_DNA"/>
</dbReference>
<dbReference type="GO" id="GO:0008270">
    <property type="term" value="F:zinc ion binding"/>
    <property type="evidence" value="ECO:0007669"/>
    <property type="project" value="InterPro"/>
</dbReference>
<dbReference type="InterPro" id="IPR036875">
    <property type="entry name" value="Znf_CCHC_sf"/>
</dbReference>
<organism evidence="2 3">
    <name type="scientific">Lolium multiflorum</name>
    <name type="common">Italian ryegrass</name>
    <name type="synonym">Lolium perenne subsp. multiflorum</name>
    <dbReference type="NCBI Taxonomy" id="4521"/>
    <lineage>
        <taxon>Eukaryota</taxon>
        <taxon>Viridiplantae</taxon>
        <taxon>Streptophyta</taxon>
        <taxon>Embryophyta</taxon>
        <taxon>Tracheophyta</taxon>
        <taxon>Spermatophyta</taxon>
        <taxon>Magnoliopsida</taxon>
        <taxon>Liliopsida</taxon>
        <taxon>Poales</taxon>
        <taxon>Poaceae</taxon>
        <taxon>BOP clade</taxon>
        <taxon>Pooideae</taxon>
        <taxon>Poodae</taxon>
        <taxon>Poeae</taxon>
        <taxon>Poeae Chloroplast Group 2 (Poeae type)</taxon>
        <taxon>Loliodinae</taxon>
        <taxon>Loliinae</taxon>
        <taxon>Lolium</taxon>
    </lineage>
</organism>
<name>A0AAD8QGJ9_LOLMU</name>
<comment type="caution">
    <text evidence="2">The sequence shown here is derived from an EMBL/GenBank/DDBJ whole genome shotgun (WGS) entry which is preliminary data.</text>
</comment>
<dbReference type="Proteomes" id="UP001231189">
    <property type="component" value="Unassembled WGS sequence"/>
</dbReference>
<evidence type="ECO:0000256" key="1">
    <source>
        <dbReference type="SAM" id="MobiDB-lite"/>
    </source>
</evidence>
<sequence length="254" mass="28385">MKTGHIQAECKDEPYCVKCNKVGHLSAMCASLSKATEPFWAGYGVEGRGFTCYDIPEEELLPPAPNAALVILEGGDLSAEHMEEELKDLVDEEWEWHVQKISRSYFAMFFPSKESLRMAIRGGGLTLPTSKLHVIVTSNVGDPTAVEQLEECWVKLFDVSPPYRQAVRILLATRDLGRPIAVDEHSLDSPLEPVRVLIGCRAPVQLPPFTVLFVNSLGIKVRIVREGGEREEHSDPPPPPQRKLSEDREEDLEE</sequence>
<feature type="region of interest" description="Disordered" evidence="1">
    <location>
        <begin position="226"/>
        <end position="254"/>
    </location>
</feature>
<dbReference type="AlphaFoldDB" id="A0AAD8QGJ9"/>
<evidence type="ECO:0000313" key="2">
    <source>
        <dbReference type="EMBL" id="KAK1602281.1"/>
    </source>
</evidence>